<keyword evidence="13 14" id="KW-0472">Membrane</keyword>
<feature type="domain" description="Histidine kinase" evidence="15">
    <location>
        <begin position="455"/>
        <end position="559"/>
    </location>
</feature>
<dbReference type="EMBL" id="CP054257">
    <property type="protein sequence ID" value="QTQ11520.1"/>
    <property type="molecule type" value="Genomic_DNA"/>
</dbReference>
<gene>
    <name evidence="17" type="ORF">HRI96_04455</name>
</gene>
<evidence type="ECO:0000256" key="6">
    <source>
        <dbReference type="ARBA" id="ARBA00022679"/>
    </source>
</evidence>
<dbReference type="InterPro" id="IPR010559">
    <property type="entry name" value="Sig_transdc_His_kin_internal"/>
</dbReference>
<evidence type="ECO:0000259" key="15">
    <source>
        <dbReference type="PROSITE" id="PS50109"/>
    </source>
</evidence>
<evidence type="ECO:0000256" key="8">
    <source>
        <dbReference type="ARBA" id="ARBA00022741"/>
    </source>
</evidence>
<keyword evidence="11 14" id="KW-1133">Transmembrane helix</keyword>
<feature type="transmembrane region" description="Helical" evidence="14">
    <location>
        <begin position="20"/>
        <end position="42"/>
    </location>
</feature>
<dbReference type="GO" id="GO:0000155">
    <property type="term" value="F:phosphorelay sensor kinase activity"/>
    <property type="evidence" value="ECO:0007669"/>
    <property type="project" value="InterPro"/>
</dbReference>
<dbReference type="Pfam" id="PF02518">
    <property type="entry name" value="HATPase_c"/>
    <property type="match status" value="1"/>
</dbReference>
<dbReference type="InterPro" id="IPR003594">
    <property type="entry name" value="HATPase_dom"/>
</dbReference>
<evidence type="ECO:0000313" key="17">
    <source>
        <dbReference type="EMBL" id="QTQ11520.1"/>
    </source>
</evidence>
<evidence type="ECO:0000256" key="12">
    <source>
        <dbReference type="ARBA" id="ARBA00023012"/>
    </source>
</evidence>
<dbReference type="GO" id="GO:0005524">
    <property type="term" value="F:ATP binding"/>
    <property type="evidence" value="ECO:0007669"/>
    <property type="project" value="UniProtKB-KW"/>
</dbReference>
<dbReference type="RefSeq" id="WP_210118316.1">
    <property type="nucleotide sequence ID" value="NZ_CP054257.1"/>
</dbReference>
<organism evidence="17 18">
    <name type="scientific">Treponema parvum</name>
    <dbReference type="NCBI Taxonomy" id="138851"/>
    <lineage>
        <taxon>Bacteria</taxon>
        <taxon>Pseudomonadati</taxon>
        <taxon>Spirochaetota</taxon>
        <taxon>Spirochaetia</taxon>
        <taxon>Spirochaetales</taxon>
        <taxon>Treponemataceae</taxon>
        <taxon>Treponema</taxon>
    </lineage>
</organism>
<dbReference type="SMART" id="SM00304">
    <property type="entry name" value="HAMP"/>
    <property type="match status" value="1"/>
</dbReference>
<dbReference type="PROSITE" id="PS50885">
    <property type="entry name" value="HAMP"/>
    <property type="match status" value="1"/>
</dbReference>
<reference evidence="17" key="2">
    <citation type="journal article" date="2021" name="Microbiol. Resour. Announc.">
        <title>Complete Genome Sequences of Three Human Oral Treponema parvum Isolates.</title>
        <authorList>
            <person name="Zeng H."/>
            <person name="Watt R.M."/>
        </authorList>
    </citation>
    <scope>NUCLEOTIDE SEQUENCE</scope>
    <source>
        <strain evidence="17">ATCC 700773</strain>
    </source>
</reference>
<dbReference type="InterPro" id="IPR005467">
    <property type="entry name" value="His_kinase_dom"/>
</dbReference>
<accession>A0A975IC48</accession>
<dbReference type="Proteomes" id="UP000671995">
    <property type="component" value="Chromosome"/>
</dbReference>
<evidence type="ECO:0000256" key="2">
    <source>
        <dbReference type="ARBA" id="ARBA00004651"/>
    </source>
</evidence>
<evidence type="ECO:0000256" key="5">
    <source>
        <dbReference type="ARBA" id="ARBA00022553"/>
    </source>
</evidence>
<comment type="subcellular location">
    <subcellularLocation>
        <location evidence="2">Cell membrane</location>
        <topology evidence="2">Multi-pass membrane protein</topology>
    </subcellularLocation>
</comment>
<evidence type="ECO:0000256" key="11">
    <source>
        <dbReference type="ARBA" id="ARBA00022989"/>
    </source>
</evidence>
<evidence type="ECO:0000313" key="18">
    <source>
        <dbReference type="Proteomes" id="UP000671995"/>
    </source>
</evidence>
<evidence type="ECO:0000256" key="13">
    <source>
        <dbReference type="ARBA" id="ARBA00023136"/>
    </source>
</evidence>
<name>A0A975IC48_9SPIR</name>
<dbReference type="PROSITE" id="PS50109">
    <property type="entry name" value="HIS_KIN"/>
    <property type="match status" value="1"/>
</dbReference>
<feature type="transmembrane region" description="Helical" evidence="14">
    <location>
        <begin position="266"/>
        <end position="287"/>
    </location>
</feature>
<keyword evidence="7 14" id="KW-0812">Transmembrane</keyword>
<dbReference type="PANTHER" id="PTHR34220">
    <property type="entry name" value="SENSOR HISTIDINE KINASE YPDA"/>
    <property type="match status" value="1"/>
</dbReference>
<dbReference type="Gene3D" id="3.30.565.10">
    <property type="entry name" value="Histidine kinase-like ATPase, C-terminal domain"/>
    <property type="match status" value="1"/>
</dbReference>
<dbReference type="Gene3D" id="6.10.340.10">
    <property type="match status" value="1"/>
</dbReference>
<dbReference type="InterPro" id="IPR050640">
    <property type="entry name" value="Bact_2-comp_sensor_kinase"/>
</dbReference>
<evidence type="ECO:0000256" key="9">
    <source>
        <dbReference type="ARBA" id="ARBA00022777"/>
    </source>
</evidence>
<dbReference type="SMART" id="SM00387">
    <property type="entry name" value="HATPase_c"/>
    <property type="match status" value="1"/>
</dbReference>
<evidence type="ECO:0000256" key="3">
    <source>
        <dbReference type="ARBA" id="ARBA00012438"/>
    </source>
</evidence>
<dbReference type="AlphaFoldDB" id="A0A975IC48"/>
<keyword evidence="12" id="KW-0902">Two-component regulatory system</keyword>
<dbReference type="InterPro" id="IPR036890">
    <property type="entry name" value="HATPase_C_sf"/>
</dbReference>
<proteinExistence type="predicted"/>
<keyword evidence="9 17" id="KW-0418">Kinase</keyword>
<feature type="domain" description="HAMP" evidence="16">
    <location>
        <begin position="297"/>
        <end position="346"/>
    </location>
</feature>
<keyword evidence="4" id="KW-1003">Cell membrane</keyword>
<evidence type="ECO:0000256" key="4">
    <source>
        <dbReference type="ARBA" id="ARBA00022475"/>
    </source>
</evidence>
<dbReference type="Pfam" id="PF00672">
    <property type="entry name" value="HAMP"/>
    <property type="match status" value="1"/>
</dbReference>
<reference evidence="17" key="1">
    <citation type="submission" date="2020-05" db="EMBL/GenBank/DDBJ databases">
        <authorList>
            <person name="Zeng H."/>
            <person name="Chan Y.K."/>
            <person name="Watt R.M."/>
        </authorList>
    </citation>
    <scope>NUCLEOTIDE SEQUENCE</scope>
    <source>
        <strain evidence="17">ATCC 700773</strain>
    </source>
</reference>
<evidence type="ECO:0000256" key="1">
    <source>
        <dbReference type="ARBA" id="ARBA00000085"/>
    </source>
</evidence>
<dbReference type="CDD" id="cd06225">
    <property type="entry name" value="HAMP"/>
    <property type="match status" value="1"/>
</dbReference>
<evidence type="ECO:0000259" key="16">
    <source>
        <dbReference type="PROSITE" id="PS50885"/>
    </source>
</evidence>
<dbReference type="PANTHER" id="PTHR34220:SF11">
    <property type="entry name" value="SENSOR PROTEIN KINASE HPTS"/>
    <property type="match status" value="1"/>
</dbReference>
<keyword evidence="6" id="KW-0808">Transferase</keyword>
<dbReference type="Pfam" id="PF06580">
    <property type="entry name" value="His_kinase"/>
    <property type="match status" value="1"/>
</dbReference>
<dbReference type="EC" id="2.7.13.3" evidence="3"/>
<keyword evidence="8" id="KW-0547">Nucleotide-binding</keyword>
<dbReference type="SUPFAM" id="SSF55874">
    <property type="entry name" value="ATPase domain of HSP90 chaperone/DNA topoisomerase II/histidine kinase"/>
    <property type="match status" value="1"/>
</dbReference>
<keyword evidence="5" id="KW-0597">Phosphoprotein</keyword>
<evidence type="ECO:0000256" key="7">
    <source>
        <dbReference type="ARBA" id="ARBA00022692"/>
    </source>
</evidence>
<evidence type="ECO:0000256" key="14">
    <source>
        <dbReference type="SAM" id="Phobius"/>
    </source>
</evidence>
<comment type="catalytic activity">
    <reaction evidence="1">
        <text>ATP + protein L-histidine = ADP + protein N-phospho-L-histidine.</text>
        <dbReference type="EC" id="2.7.13.3"/>
    </reaction>
</comment>
<evidence type="ECO:0000256" key="10">
    <source>
        <dbReference type="ARBA" id="ARBA00022840"/>
    </source>
</evidence>
<keyword evidence="10" id="KW-0067">ATP-binding</keyword>
<protein>
    <recommendedName>
        <fullName evidence="3">histidine kinase</fullName>
        <ecNumber evidence="3">2.7.13.3</ecNumber>
    </recommendedName>
</protein>
<dbReference type="GO" id="GO:0005886">
    <property type="term" value="C:plasma membrane"/>
    <property type="evidence" value="ECO:0007669"/>
    <property type="project" value="UniProtKB-SubCell"/>
</dbReference>
<dbReference type="InterPro" id="IPR003660">
    <property type="entry name" value="HAMP_dom"/>
</dbReference>
<sequence length="562" mass="62801">MNDNVYFREEIRRSFIAHSLIPSITLASVVIVTSVLLWNVNLYRTLAHENKKTATALSTAVNAYGAFIEEKSLSPERIIFDDAFSVSGAYTALKEFIHAQKIAADFTLLSPSYAVVLKGSADDDFIVPEWQNQFTWGALGRMHEKPNRTVIELSSEYNTAGKSEIVIGRALESKNGIDGYMVFTIDEDAVRTALNPTLPFAITDDKGTLFAASLPHAGNAAGKLADGYRSDRRYYFTENEAVFRDATAGGVFDVYTFQNTQQMQSAFLIIALTTLSVLALVIGGLFVSAAKIAEKESRALTQIAQACGEVERGNLAERLSVSGTVEFQKIANAYNDMLDTVQRLIDENKKETHERYVAEIKRLEMQFNPHFLYNTLENIKFLIKLDPDKAQKTILRLSELLRYSIDNDASTARIGEDIRRIEHYLYILKLRFGKKFAYEIDVPDDVQNCVVPKLIVQPLIDNAVKHGFGDKERMKVSISAHTVGKKLHIVVSDDGAGMDETELKAMRKLIRSQSNKTNHIGLYNVERRIELLYGSTYGMTIDSAAGKGTTVRISLPFIRSKT</sequence>